<dbReference type="PANTHER" id="PTHR35936">
    <property type="entry name" value="MEMBRANE-BOUND LYTIC MUREIN TRANSGLYCOSYLASE F"/>
    <property type="match status" value="1"/>
</dbReference>
<dbReference type="InterPro" id="IPR001638">
    <property type="entry name" value="Solute-binding_3/MltF_N"/>
</dbReference>
<dbReference type="EMBL" id="JXNZ01000424">
    <property type="protein sequence ID" value="KIQ56366.1"/>
    <property type="molecule type" value="Genomic_DNA"/>
</dbReference>
<dbReference type="SUPFAM" id="SSF53850">
    <property type="entry name" value="Periplasmic binding protein-like II"/>
    <property type="match status" value="2"/>
</dbReference>
<feature type="signal peptide" evidence="3">
    <location>
        <begin position="1"/>
        <end position="25"/>
    </location>
</feature>
<evidence type="ECO:0000313" key="6">
    <source>
        <dbReference type="Proteomes" id="UP000032101"/>
    </source>
</evidence>
<comment type="similarity">
    <text evidence="1">Belongs to the bacterial solute-binding protein 3 family.</text>
</comment>
<feature type="domain" description="Solute-binding protein family 3/N-terminal" evidence="4">
    <location>
        <begin position="58"/>
        <end position="279"/>
    </location>
</feature>
<reference evidence="5 6" key="1">
    <citation type="submission" date="2015-01" db="EMBL/GenBank/DDBJ databases">
        <title>Draft Genome Sequence of the Biocontrol and Plant Growth-Promoting Rhizobacteria (PGPR) Pseudomonas fluorescens UM270.</title>
        <authorList>
            <person name="Hernandez-Salmeron J.E."/>
            <person name="Santoyo G."/>
            <person name="Moreno-Hagelsieb G."/>
            <person name="Hernandez-Leon R."/>
        </authorList>
    </citation>
    <scope>NUCLEOTIDE SEQUENCE [LARGE SCALE GENOMIC DNA]</scope>
    <source>
        <strain evidence="5 6">UM270</strain>
    </source>
</reference>
<name>A0A0D0NAG5_PSEFL</name>
<dbReference type="PANTHER" id="PTHR35936:SF35">
    <property type="entry name" value="L-CYSTINE-BINDING PROTEIN TCYJ"/>
    <property type="match status" value="1"/>
</dbReference>
<dbReference type="InterPro" id="IPR049870">
    <property type="entry name" value="BvgS-like_periplasmic1"/>
</dbReference>
<dbReference type="Proteomes" id="UP000032101">
    <property type="component" value="Unassembled WGS sequence"/>
</dbReference>
<evidence type="ECO:0000256" key="1">
    <source>
        <dbReference type="ARBA" id="ARBA00010333"/>
    </source>
</evidence>
<dbReference type="SMART" id="SM00062">
    <property type="entry name" value="PBPb"/>
    <property type="match status" value="1"/>
</dbReference>
<dbReference type="OrthoDB" id="9797243at2"/>
<dbReference type="Gene3D" id="3.40.190.10">
    <property type="entry name" value="Periplasmic binding protein-like II"/>
    <property type="match status" value="3"/>
</dbReference>
<keyword evidence="2 3" id="KW-0732">Signal</keyword>
<evidence type="ECO:0000259" key="4">
    <source>
        <dbReference type="SMART" id="SM00062"/>
    </source>
</evidence>
<feature type="chain" id="PRO_5002217394" evidence="3">
    <location>
        <begin position="26"/>
        <end position="431"/>
    </location>
</feature>
<evidence type="ECO:0000256" key="2">
    <source>
        <dbReference type="ARBA" id="ARBA00022729"/>
    </source>
</evidence>
<comment type="caution">
    <text evidence="5">The sequence shown here is derived from an EMBL/GenBank/DDBJ whole genome shotgun (WGS) entry which is preliminary data.</text>
</comment>
<dbReference type="CDD" id="cd13705">
    <property type="entry name" value="PBP2_BvgS_D1"/>
    <property type="match status" value="1"/>
</dbReference>
<keyword evidence="5" id="KW-0418">Kinase</keyword>
<evidence type="ECO:0000256" key="3">
    <source>
        <dbReference type="SAM" id="SignalP"/>
    </source>
</evidence>
<keyword evidence="5" id="KW-0808">Transferase</keyword>
<sequence>MMQLLRTGLAALLLGSLSVTPPVEAAPESLQVLGRSNVDDYSVSLGAADWAWLRQKGTLRLGESAPDYAPFGMTGDGRHYEGLTADYAQLLGQLLHVQVVVQRYPSRAESLQALRGGEIDLLGNANGFEAGDPDLAMSQAYADDLPTLVARTDDSQDLPPDLAGKRVAMLYHYLPPDTVKAFYPEASLQLYPSTLSAIGAVAFGQADVYLGDSISAHYLISKNYLNNVQLADFSRLEVQPFAFAVSRDNTRLLRILNAALQAIPAGERMSILRRWSAGGASVPGQQALHFSVKEQRWLDTHPRIRVAVNEHFPPLTFIDDQGQLRGISADVLARISLRTGLKFDLLRGGSLNELIGQVRSGQADVLAAAPVSPELEDQLRFTRPYLTNPFVLVTPRKVALTLDQMDGKRLALIRGNVLRDYLSETFPGVHL</sequence>
<proteinExistence type="inferred from homology"/>
<organism evidence="5 6">
    <name type="scientific">Pseudomonas fluorescens</name>
    <dbReference type="NCBI Taxonomy" id="294"/>
    <lineage>
        <taxon>Bacteria</taxon>
        <taxon>Pseudomonadati</taxon>
        <taxon>Pseudomonadota</taxon>
        <taxon>Gammaproteobacteria</taxon>
        <taxon>Pseudomonadales</taxon>
        <taxon>Pseudomonadaceae</taxon>
        <taxon>Pseudomonas</taxon>
    </lineage>
</organism>
<gene>
    <name evidence="5" type="ORF">RL74_26400</name>
</gene>
<dbReference type="GO" id="GO:0016301">
    <property type="term" value="F:kinase activity"/>
    <property type="evidence" value="ECO:0007669"/>
    <property type="project" value="UniProtKB-KW"/>
</dbReference>
<accession>A0A0D0NAG5</accession>
<dbReference type="Pfam" id="PF00497">
    <property type="entry name" value="SBP_bac_3"/>
    <property type="match status" value="2"/>
</dbReference>
<dbReference type="AlphaFoldDB" id="A0A0D0NAG5"/>
<dbReference type="RefSeq" id="WP_042732750.1">
    <property type="nucleotide sequence ID" value="NZ_JXNZ01000424.1"/>
</dbReference>
<evidence type="ECO:0000313" key="5">
    <source>
        <dbReference type="EMBL" id="KIQ56366.1"/>
    </source>
</evidence>
<protein>
    <submittedName>
        <fullName evidence="5">Histidine kinase</fullName>
    </submittedName>
</protein>
<feature type="non-terminal residue" evidence="5">
    <location>
        <position position="431"/>
    </location>
</feature>